<keyword evidence="4" id="KW-0406">Ion transport</keyword>
<evidence type="ECO:0000256" key="3">
    <source>
        <dbReference type="ARBA" id="ARBA00022448"/>
    </source>
</evidence>
<keyword evidence="6" id="KW-0175">Coiled coil</keyword>
<dbReference type="InterPro" id="IPR002491">
    <property type="entry name" value="ABC_transptr_periplasmic_BD"/>
</dbReference>
<reference evidence="10" key="1">
    <citation type="submission" date="2015-09" db="EMBL/GenBank/DDBJ databases">
        <authorList>
            <person name="Shao Z."/>
            <person name="Wang L."/>
        </authorList>
    </citation>
    <scope>NUCLEOTIDE SEQUENCE [LARGE SCALE GENOMIC DNA]</scope>
    <source>
        <strain evidence="10">F13-1</strain>
    </source>
</reference>
<feature type="chain" id="PRO_5013353169" evidence="7">
    <location>
        <begin position="22"/>
        <end position="302"/>
    </location>
</feature>
<dbReference type="GO" id="GO:1901678">
    <property type="term" value="P:iron coordination entity transport"/>
    <property type="evidence" value="ECO:0007669"/>
    <property type="project" value="UniProtKB-ARBA"/>
</dbReference>
<dbReference type="PRINTS" id="PR01715">
    <property type="entry name" value="FERRIBNDNGPP"/>
</dbReference>
<dbReference type="PANTHER" id="PTHR30532:SF1">
    <property type="entry name" value="IRON(3+)-HYDROXAMATE-BINDING PROTEIN FHUD"/>
    <property type="match status" value="1"/>
</dbReference>
<comment type="subcellular location">
    <subcellularLocation>
        <location evidence="1">Cell envelope</location>
    </subcellularLocation>
</comment>
<dbReference type="EMBL" id="CP012621">
    <property type="protein sequence ID" value="ATG74732.1"/>
    <property type="molecule type" value="Genomic_DNA"/>
</dbReference>
<feature type="signal peptide" evidence="7">
    <location>
        <begin position="1"/>
        <end position="21"/>
    </location>
</feature>
<dbReference type="GO" id="GO:0030288">
    <property type="term" value="C:outer membrane-bounded periplasmic space"/>
    <property type="evidence" value="ECO:0007669"/>
    <property type="project" value="TreeGrafter"/>
</dbReference>
<dbReference type="Gene3D" id="3.40.50.1980">
    <property type="entry name" value="Nitrogenase molybdenum iron protein domain"/>
    <property type="match status" value="2"/>
</dbReference>
<evidence type="ECO:0000256" key="5">
    <source>
        <dbReference type="ARBA" id="ARBA00022729"/>
    </source>
</evidence>
<accession>A0A291HRJ0</accession>
<evidence type="ECO:0000256" key="6">
    <source>
        <dbReference type="SAM" id="Coils"/>
    </source>
</evidence>
<keyword evidence="5 7" id="KW-0732">Signal</keyword>
<organism evidence="9 10">
    <name type="scientific">Zobellella denitrificans</name>
    <dbReference type="NCBI Taxonomy" id="347534"/>
    <lineage>
        <taxon>Bacteria</taxon>
        <taxon>Pseudomonadati</taxon>
        <taxon>Pseudomonadota</taxon>
        <taxon>Gammaproteobacteria</taxon>
        <taxon>Aeromonadales</taxon>
        <taxon>Aeromonadaceae</taxon>
        <taxon>Zobellella</taxon>
    </lineage>
</organism>
<evidence type="ECO:0000256" key="7">
    <source>
        <dbReference type="SAM" id="SignalP"/>
    </source>
</evidence>
<dbReference type="Proteomes" id="UP000217763">
    <property type="component" value="Chromosome"/>
</dbReference>
<gene>
    <name evidence="9" type="ORF">AN401_13395</name>
</gene>
<dbReference type="AlphaFoldDB" id="A0A291HRJ0"/>
<dbReference type="PANTHER" id="PTHR30532">
    <property type="entry name" value="IRON III DICITRATE-BINDING PERIPLASMIC PROTEIN"/>
    <property type="match status" value="1"/>
</dbReference>
<keyword evidence="4" id="KW-0410">Iron transport</keyword>
<comment type="similarity">
    <text evidence="2">Belongs to the bacterial solute-binding protein 8 family.</text>
</comment>
<sequence>MLMKTPLTLLLLLLAVFKAQAVDVTDSLGRHEFTSAPQRVVALNWAAAEHLLELGVTPLAIADTAGYREWVVQPTLPAGVEDVGMRQEPNLERLAELKPDLILSGDQQRDLVPRLSQIAPVLHFESFSSEHNNAEAARRVFLTLARVLDREERAEQRLTELEQGFDQLKARLHAHFGDTLPRVTVVRLMDSSHVRIYGDNGMPQYALERLGIAPALEVPVSQWGQVQKKLTDLGAIRDGVVLYIEPFPEADKLFATPLWRAMPFVRAGRLAAVPSTWTYGGVMSLGYLADNLTRALLSVPTE</sequence>
<dbReference type="PROSITE" id="PS50983">
    <property type="entry name" value="FE_B12_PBP"/>
    <property type="match status" value="1"/>
</dbReference>
<evidence type="ECO:0000313" key="9">
    <source>
        <dbReference type="EMBL" id="ATG74732.1"/>
    </source>
</evidence>
<evidence type="ECO:0000256" key="1">
    <source>
        <dbReference type="ARBA" id="ARBA00004196"/>
    </source>
</evidence>
<proteinExistence type="inferred from homology"/>
<dbReference type="SUPFAM" id="SSF53807">
    <property type="entry name" value="Helical backbone' metal receptor"/>
    <property type="match status" value="1"/>
</dbReference>
<dbReference type="KEGG" id="zdf:AN401_13395"/>
<dbReference type="InterPro" id="IPR051313">
    <property type="entry name" value="Bact_iron-sidero_bind"/>
</dbReference>
<name>A0A291HRJ0_9GAMM</name>
<dbReference type="CDD" id="cd01146">
    <property type="entry name" value="FhuD"/>
    <property type="match status" value="1"/>
</dbReference>
<keyword evidence="10" id="KW-1185">Reference proteome</keyword>
<keyword evidence="4" id="KW-0408">Iron</keyword>
<keyword evidence="3" id="KW-0813">Transport</keyword>
<evidence type="ECO:0000256" key="4">
    <source>
        <dbReference type="ARBA" id="ARBA00022496"/>
    </source>
</evidence>
<protein>
    <submittedName>
        <fullName evidence="9">Iron-hydroxamate ABC transporter substrate-binding protein</fullName>
    </submittedName>
</protein>
<feature type="coiled-coil region" evidence="6">
    <location>
        <begin position="144"/>
        <end position="171"/>
    </location>
</feature>
<evidence type="ECO:0000259" key="8">
    <source>
        <dbReference type="PROSITE" id="PS50983"/>
    </source>
</evidence>
<evidence type="ECO:0000313" key="10">
    <source>
        <dbReference type="Proteomes" id="UP000217763"/>
    </source>
</evidence>
<feature type="domain" description="Fe/B12 periplasmic-binding" evidence="8">
    <location>
        <begin position="39"/>
        <end position="300"/>
    </location>
</feature>
<dbReference type="Pfam" id="PF01497">
    <property type="entry name" value="Peripla_BP_2"/>
    <property type="match status" value="1"/>
</dbReference>
<evidence type="ECO:0000256" key="2">
    <source>
        <dbReference type="ARBA" id="ARBA00008814"/>
    </source>
</evidence>